<dbReference type="EMBL" id="FOSC01000001">
    <property type="protein sequence ID" value="SFJ19490.1"/>
    <property type="molecule type" value="Genomic_DNA"/>
</dbReference>
<proteinExistence type="predicted"/>
<keyword evidence="2" id="KW-1185">Reference proteome</keyword>
<name>A0A1I3PDU3_9GAMM</name>
<evidence type="ECO:0000313" key="1">
    <source>
        <dbReference type="EMBL" id="SFJ19490.1"/>
    </source>
</evidence>
<sequence length="73" mass="8344">MRIFQTGVLFRDFDDTVSNVSFKFDSVHTFLHRKGFIATIITSIFAHSTTRFTTAFGNEKFTSNPSSFPVAFR</sequence>
<reference evidence="1 2" key="1">
    <citation type="submission" date="2016-10" db="EMBL/GenBank/DDBJ databases">
        <authorList>
            <person name="de Groot N.N."/>
        </authorList>
    </citation>
    <scope>NUCLEOTIDE SEQUENCE [LARGE SCALE GENOMIC DNA]</scope>
    <source>
        <strain evidence="1 2">IBRC-M 10445</strain>
    </source>
</reference>
<gene>
    <name evidence="1" type="ORF">SAMN05216429_101158</name>
</gene>
<organism evidence="1 2">
    <name type="scientific">Marinobacter persicus</name>
    <dbReference type="NCBI Taxonomy" id="930118"/>
    <lineage>
        <taxon>Bacteria</taxon>
        <taxon>Pseudomonadati</taxon>
        <taxon>Pseudomonadota</taxon>
        <taxon>Gammaproteobacteria</taxon>
        <taxon>Pseudomonadales</taxon>
        <taxon>Marinobacteraceae</taxon>
        <taxon>Marinobacter</taxon>
    </lineage>
</organism>
<protein>
    <submittedName>
        <fullName evidence="1">Uncharacterized protein</fullName>
    </submittedName>
</protein>
<dbReference type="Proteomes" id="UP000199445">
    <property type="component" value="Unassembled WGS sequence"/>
</dbReference>
<accession>A0A1I3PDU3</accession>
<evidence type="ECO:0000313" key="2">
    <source>
        <dbReference type="Proteomes" id="UP000199445"/>
    </source>
</evidence>
<dbReference type="AlphaFoldDB" id="A0A1I3PDU3"/>